<protein>
    <submittedName>
        <fullName evidence="1">UDP-N-acetylmuramoyl-tripeptide--D-alanyl-D-alanine ligase</fullName>
    </submittedName>
</protein>
<accession>A0A2J6WUX7</accession>
<dbReference type="GO" id="GO:0016874">
    <property type="term" value="F:ligase activity"/>
    <property type="evidence" value="ECO:0007669"/>
    <property type="project" value="UniProtKB-KW"/>
</dbReference>
<sequence>MTITLAELLDAGGTLVGPSITDTFTDWSYDSRLTAPGECFIAIRTARADGHDYIPA</sequence>
<dbReference type="InterPro" id="IPR035911">
    <property type="entry name" value="MurE/MurF_N"/>
</dbReference>
<evidence type="ECO:0000313" key="2">
    <source>
        <dbReference type="Proteomes" id="UP000243376"/>
    </source>
</evidence>
<keyword evidence="1" id="KW-0436">Ligase</keyword>
<comment type="caution">
    <text evidence="1">The sequence shown here is derived from an EMBL/GenBank/DDBJ whole genome shotgun (WGS) entry which is preliminary data.</text>
</comment>
<reference evidence="1 2" key="1">
    <citation type="submission" date="2018-01" db="EMBL/GenBank/DDBJ databases">
        <title>Metagenomic assembled genomes from two thermal pools in the Uzon Caldera, Kamchatka, Russia.</title>
        <authorList>
            <person name="Wilkins L."/>
            <person name="Ettinger C."/>
        </authorList>
    </citation>
    <scope>NUCLEOTIDE SEQUENCE [LARGE SCALE GENOMIC DNA]</scope>
    <source>
        <strain evidence="1">ZAV-02</strain>
    </source>
</reference>
<evidence type="ECO:0000313" key="1">
    <source>
        <dbReference type="EMBL" id="PMP74671.1"/>
    </source>
</evidence>
<dbReference type="EMBL" id="PNIQ01000987">
    <property type="protein sequence ID" value="PMP74671.1"/>
    <property type="molecule type" value="Genomic_DNA"/>
</dbReference>
<dbReference type="SUPFAM" id="SSF63418">
    <property type="entry name" value="MurE/MurF N-terminal domain"/>
    <property type="match status" value="1"/>
</dbReference>
<dbReference type="Gene3D" id="3.40.1390.10">
    <property type="entry name" value="MurE/MurF, N-terminal domain"/>
    <property type="match status" value="1"/>
</dbReference>
<gene>
    <name evidence="1" type="ORF">C0184_14765</name>
</gene>
<dbReference type="Proteomes" id="UP000243376">
    <property type="component" value="Unassembled WGS sequence"/>
</dbReference>
<organism evidence="1 2">
    <name type="scientific">Chloroflexus aggregans</name>
    <dbReference type="NCBI Taxonomy" id="152260"/>
    <lineage>
        <taxon>Bacteria</taxon>
        <taxon>Bacillati</taxon>
        <taxon>Chloroflexota</taxon>
        <taxon>Chloroflexia</taxon>
        <taxon>Chloroflexales</taxon>
        <taxon>Chloroflexineae</taxon>
        <taxon>Chloroflexaceae</taxon>
        <taxon>Chloroflexus</taxon>
    </lineage>
</organism>
<proteinExistence type="predicted"/>
<dbReference type="AlphaFoldDB" id="A0A2J6WUX7"/>
<name>A0A2J6WUX7_9CHLR</name>
<feature type="non-terminal residue" evidence="1">
    <location>
        <position position="56"/>
    </location>
</feature>